<dbReference type="Gene3D" id="3.30.40.10">
    <property type="entry name" value="Zinc/RING finger domain, C3HC4 (zinc finger)"/>
    <property type="match status" value="1"/>
</dbReference>
<dbReference type="Pfam" id="PF00643">
    <property type="entry name" value="zf-B_box"/>
    <property type="match status" value="1"/>
</dbReference>
<evidence type="ECO:0000256" key="6">
    <source>
        <dbReference type="ARBA" id="ARBA00022737"/>
    </source>
</evidence>
<evidence type="ECO:0000256" key="3">
    <source>
        <dbReference type="ARBA" id="ARBA00012483"/>
    </source>
</evidence>
<evidence type="ECO:0000256" key="2">
    <source>
        <dbReference type="ARBA" id="ARBA00008518"/>
    </source>
</evidence>
<evidence type="ECO:0000256" key="5">
    <source>
        <dbReference type="ARBA" id="ARBA00022723"/>
    </source>
</evidence>
<gene>
    <name evidence="17" type="primary">LOC109483555</name>
</gene>
<dbReference type="InterPro" id="IPR011042">
    <property type="entry name" value="6-blade_b-propeller_TolB-like"/>
</dbReference>
<dbReference type="FunFam" id="2.120.10.30:FF:000095">
    <property type="entry name" value="Uncharacterized protein"/>
    <property type="match status" value="1"/>
</dbReference>
<keyword evidence="8" id="KW-0833">Ubl conjugation pathway</keyword>
<feature type="domain" description="RING-type" evidence="14">
    <location>
        <begin position="44"/>
        <end position="84"/>
    </location>
</feature>
<dbReference type="RefSeq" id="XP_019642148.1">
    <property type="nucleotide sequence ID" value="XM_019786589.1"/>
</dbReference>
<dbReference type="SMART" id="SM00336">
    <property type="entry name" value="BBOX"/>
    <property type="match status" value="2"/>
</dbReference>
<feature type="repeat" description="NHL" evidence="12">
    <location>
        <begin position="477"/>
        <end position="519"/>
    </location>
</feature>
<keyword evidence="16" id="KW-1185">Reference proteome</keyword>
<dbReference type="Gene3D" id="2.120.10.30">
    <property type="entry name" value="TolB, C-terminal domain"/>
    <property type="match status" value="2"/>
</dbReference>
<evidence type="ECO:0000256" key="10">
    <source>
        <dbReference type="PROSITE-ProRule" id="PRU00024"/>
    </source>
</evidence>
<dbReference type="PROSITE" id="PS00518">
    <property type="entry name" value="ZF_RING_1"/>
    <property type="match status" value="1"/>
</dbReference>
<evidence type="ECO:0000256" key="7">
    <source>
        <dbReference type="ARBA" id="ARBA00022771"/>
    </source>
</evidence>
<dbReference type="SUPFAM" id="SSF57850">
    <property type="entry name" value="RING/U-box"/>
    <property type="match status" value="1"/>
</dbReference>
<evidence type="ECO:0000313" key="17">
    <source>
        <dbReference type="RefSeq" id="XP_019642148.1"/>
    </source>
</evidence>
<dbReference type="InterPro" id="IPR000315">
    <property type="entry name" value="Znf_B-box"/>
</dbReference>
<evidence type="ECO:0000256" key="9">
    <source>
        <dbReference type="ARBA" id="ARBA00022833"/>
    </source>
</evidence>
<keyword evidence="13" id="KW-0175">Coiled coil</keyword>
<dbReference type="PANTHER" id="PTHR25462">
    <property type="entry name" value="BONUS, ISOFORM C-RELATED"/>
    <property type="match status" value="1"/>
</dbReference>
<keyword evidence="9" id="KW-0862">Zinc</keyword>
<dbReference type="InterPro" id="IPR013087">
    <property type="entry name" value="Znf_C2H2_type"/>
</dbReference>
<dbReference type="Proteomes" id="UP000515135">
    <property type="component" value="Unplaced"/>
</dbReference>
<evidence type="ECO:0000256" key="12">
    <source>
        <dbReference type="PROSITE-ProRule" id="PRU00504"/>
    </source>
</evidence>
<evidence type="ECO:0000313" key="16">
    <source>
        <dbReference type="Proteomes" id="UP000515135"/>
    </source>
</evidence>
<dbReference type="InterPro" id="IPR017868">
    <property type="entry name" value="Filamin/ABP280_repeat-like"/>
</dbReference>
<feature type="repeat" description="Filamin" evidence="11">
    <location>
        <begin position="410"/>
        <end position="471"/>
    </location>
</feature>
<feature type="repeat" description="NHL" evidence="12">
    <location>
        <begin position="605"/>
        <end position="648"/>
    </location>
</feature>
<dbReference type="PROSITE" id="PS51125">
    <property type="entry name" value="NHL"/>
    <property type="match status" value="3"/>
</dbReference>
<dbReference type="InterPro" id="IPR003649">
    <property type="entry name" value="Bbox_C"/>
</dbReference>
<dbReference type="PROSITE" id="PS00028">
    <property type="entry name" value="ZINC_FINGER_C2H2_1"/>
    <property type="match status" value="1"/>
</dbReference>
<sequence>MYAEVLFRSNSLGRICGISEDQNSRAMASPDSLQEEFMEESLTCSSCKNTYNDPRVLPCLHSVCATCLVAAQKEESLFTCPTCQNQVTLKGEDSVDSFPTNFYIKNLLNSRMLQNSEEAKCEMCKSGAKVEGTCGDCRLLLCGNCVTAHTNSPALKEHYIITLDDLTNPSSRAKFTGAEYCSKHPDMRTTFYCAPCSKLVCQHCTVTEHREGWKHSPRKISELAQKCKYELQTLVQKTQDTTDTLKNTRDTIGKEMKCVAANCQAERTKIREYFVQLRAKLDKAEQDVIDKLAKMEEAQLETLAKEKEGFKETLRSTEEGVKFCTDVLARNSDAEIVTLKKQLENRLKHLGNTANQVKHEPLKKHVTFQPSGEIKCDLNLTCKPLVVTKAPVESLPTTVVFRPEKGQVQGSPQVTVTSPGGQCVMLETTKVSEGCFEAEWRPQTSGKHVVGVATEGKRGWGRGTAPLIVDVRSNNPVLKFGKKGSQEGDFDRPLDVAVWGERLYVADTFNKRVQVFDISGEFCFSFSTTSNPESLAVQTSDGTIIVQCGEEVMKFSPSGELQKKLHLGEHCANISGLAVQKDGGVVVADFSQNIFLFVEADGTLVKQVGGQGPGEGQFKSVSFVCVDEESNIIVADTLQNCVQVFDICLNFMTKFGEHGMEPQQVWGPTGVSADSRGNIVLANVGDKSDVGGVEHGKKLQVFRPDGTWVSTISSDGDKLNKPHGVAVTEDGHVFVVDYADHCIRKYRYM</sequence>
<dbReference type="InterPro" id="IPR001841">
    <property type="entry name" value="Znf_RING"/>
</dbReference>
<dbReference type="KEGG" id="bbel:109483555"/>
<dbReference type="SUPFAM" id="SSF57845">
    <property type="entry name" value="B-box zinc-binding domain"/>
    <property type="match status" value="1"/>
</dbReference>
<evidence type="ECO:0000256" key="13">
    <source>
        <dbReference type="SAM" id="Coils"/>
    </source>
</evidence>
<evidence type="ECO:0000256" key="4">
    <source>
        <dbReference type="ARBA" id="ARBA00022553"/>
    </source>
</evidence>
<dbReference type="SMART" id="SM00184">
    <property type="entry name" value="RING"/>
    <property type="match status" value="1"/>
</dbReference>
<dbReference type="InterPro" id="IPR047153">
    <property type="entry name" value="TRIM45/56/19-like"/>
</dbReference>
<evidence type="ECO:0000256" key="11">
    <source>
        <dbReference type="PROSITE-ProRule" id="PRU00087"/>
    </source>
</evidence>
<feature type="domain" description="B box-type" evidence="15">
    <location>
        <begin position="116"/>
        <end position="163"/>
    </location>
</feature>
<dbReference type="InterPro" id="IPR001258">
    <property type="entry name" value="NHL_repeat"/>
</dbReference>
<dbReference type="Pfam" id="PF01436">
    <property type="entry name" value="NHL"/>
    <property type="match status" value="2"/>
</dbReference>
<keyword evidence="5" id="KW-0479">Metal-binding</keyword>
<dbReference type="GO" id="GO:0008270">
    <property type="term" value="F:zinc ion binding"/>
    <property type="evidence" value="ECO:0007669"/>
    <property type="project" value="UniProtKB-KW"/>
</dbReference>
<evidence type="ECO:0000259" key="14">
    <source>
        <dbReference type="PROSITE" id="PS50089"/>
    </source>
</evidence>
<dbReference type="PROSITE" id="PS50194">
    <property type="entry name" value="FILAMIN_REPEAT"/>
    <property type="match status" value="1"/>
</dbReference>
<comment type="catalytic activity">
    <reaction evidence="1">
        <text>S-ubiquitinyl-[E2 ubiquitin-conjugating enzyme]-L-cysteine + [acceptor protein]-L-lysine = [E2 ubiquitin-conjugating enzyme]-L-cysteine + N(6)-ubiquitinyl-[acceptor protein]-L-lysine.</text>
        <dbReference type="EC" id="2.3.2.27"/>
    </reaction>
</comment>
<protein>
    <recommendedName>
        <fullName evidence="3">RING-type E3 ubiquitin transferase</fullName>
        <ecNumber evidence="3">2.3.2.27</ecNumber>
    </recommendedName>
</protein>
<accession>A0A6P4ZYX2</accession>
<dbReference type="InterPro" id="IPR013083">
    <property type="entry name" value="Znf_RING/FYVE/PHD"/>
</dbReference>
<dbReference type="AlphaFoldDB" id="A0A6P4ZYX2"/>
<dbReference type="GeneID" id="109483555"/>
<reference evidence="17" key="1">
    <citation type="submission" date="2025-08" db="UniProtKB">
        <authorList>
            <consortium name="RefSeq"/>
        </authorList>
    </citation>
    <scope>IDENTIFICATION</scope>
    <source>
        <tissue evidence="17">Gonad</tissue>
    </source>
</reference>
<comment type="similarity">
    <text evidence="2">Belongs to the TRIM/RBCC family.</text>
</comment>
<dbReference type="EC" id="2.3.2.27" evidence="3"/>
<feature type="coiled-coil region" evidence="13">
    <location>
        <begin position="281"/>
        <end position="313"/>
    </location>
</feature>
<name>A0A6P4ZYX2_BRABE</name>
<evidence type="ECO:0000256" key="1">
    <source>
        <dbReference type="ARBA" id="ARBA00000900"/>
    </source>
</evidence>
<dbReference type="Gene3D" id="4.10.830.40">
    <property type="match status" value="1"/>
</dbReference>
<dbReference type="InterPro" id="IPR027370">
    <property type="entry name" value="Znf-RING_euk"/>
</dbReference>
<evidence type="ECO:0000259" key="15">
    <source>
        <dbReference type="PROSITE" id="PS50119"/>
    </source>
</evidence>
<dbReference type="CDD" id="cd05819">
    <property type="entry name" value="NHL"/>
    <property type="match status" value="1"/>
</dbReference>
<feature type="repeat" description="NHL" evidence="12">
    <location>
        <begin position="709"/>
        <end position="749"/>
    </location>
</feature>
<keyword evidence="6" id="KW-0677">Repeat</keyword>
<dbReference type="InterPro" id="IPR017907">
    <property type="entry name" value="Znf_RING_CS"/>
</dbReference>
<organism evidence="16 17">
    <name type="scientific">Branchiostoma belcheri</name>
    <name type="common">Amphioxus</name>
    <dbReference type="NCBI Taxonomy" id="7741"/>
    <lineage>
        <taxon>Eukaryota</taxon>
        <taxon>Metazoa</taxon>
        <taxon>Chordata</taxon>
        <taxon>Cephalochordata</taxon>
        <taxon>Leptocardii</taxon>
        <taxon>Amphioxiformes</taxon>
        <taxon>Branchiostomatidae</taxon>
        <taxon>Branchiostoma</taxon>
    </lineage>
</organism>
<proteinExistence type="inferred from homology"/>
<dbReference type="PROSITE" id="PS50119">
    <property type="entry name" value="ZF_BBOX"/>
    <property type="match status" value="2"/>
</dbReference>
<dbReference type="SUPFAM" id="SSF101898">
    <property type="entry name" value="NHL repeat"/>
    <property type="match status" value="1"/>
</dbReference>
<dbReference type="PANTHER" id="PTHR25462:SF229">
    <property type="entry name" value="TRANSCRIPTION INTERMEDIARY FACTOR 1-BETA"/>
    <property type="match status" value="1"/>
</dbReference>
<dbReference type="PROSITE" id="PS50089">
    <property type="entry name" value="ZF_RING_2"/>
    <property type="match status" value="1"/>
</dbReference>
<dbReference type="Pfam" id="PF13445">
    <property type="entry name" value="zf-RING_UBOX"/>
    <property type="match status" value="1"/>
</dbReference>
<dbReference type="Gene3D" id="3.30.160.60">
    <property type="entry name" value="Classic Zinc Finger"/>
    <property type="match status" value="1"/>
</dbReference>
<evidence type="ECO:0000256" key="8">
    <source>
        <dbReference type="ARBA" id="ARBA00022786"/>
    </source>
</evidence>
<dbReference type="GO" id="GO:0061630">
    <property type="term" value="F:ubiquitin protein ligase activity"/>
    <property type="evidence" value="ECO:0007669"/>
    <property type="project" value="UniProtKB-EC"/>
</dbReference>
<keyword evidence="7 10" id="KW-0863">Zinc-finger</keyword>
<dbReference type="SMART" id="SM00502">
    <property type="entry name" value="BBC"/>
    <property type="match status" value="1"/>
</dbReference>
<dbReference type="GO" id="GO:0006513">
    <property type="term" value="P:protein monoubiquitination"/>
    <property type="evidence" value="ECO:0007669"/>
    <property type="project" value="TreeGrafter"/>
</dbReference>
<dbReference type="OrthoDB" id="252722at2759"/>
<feature type="domain" description="B box-type" evidence="15">
    <location>
        <begin position="176"/>
        <end position="220"/>
    </location>
</feature>
<keyword evidence="4" id="KW-0597">Phosphoprotein</keyword>